<keyword evidence="2" id="KW-1185">Reference proteome</keyword>
<protein>
    <recommendedName>
        <fullName evidence="3">SnoaL-like domain-containing protein</fullName>
    </recommendedName>
</protein>
<gene>
    <name evidence="1" type="ORF">CONCODRAFT_79862</name>
</gene>
<dbReference type="Proteomes" id="UP000070444">
    <property type="component" value="Unassembled WGS sequence"/>
</dbReference>
<dbReference type="EMBL" id="KQ964590">
    <property type="protein sequence ID" value="KXN68185.1"/>
    <property type="molecule type" value="Genomic_DNA"/>
</dbReference>
<evidence type="ECO:0000313" key="2">
    <source>
        <dbReference type="Proteomes" id="UP000070444"/>
    </source>
</evidence>
<proteinExistence type="predicted"/>
<organism evidence="1 2">
    <name type="scientific">Conidiobolus coronatus (strain ATCC 28846 / CBS 209.66 / NRRL 28638)</name>
    <name type="common">Delacroixia coronata</name>
    <dbReference type="NCBI Taxonomy" id="796925"/>
    <lineage>
        <taxon>Eukaryota</taxon>
        <taxon>Fungi</taxon>
        <taxon>Fungi incertae sedis</taxon>
        <taxon>Zoopagomycota</taxon>
        <taxon>Entomophthoromycotina</taxon>
        <taxon>Entomophthoromycetes</taxon>
        <taxon>Entomophthorales</taxon>
        <taxon>Ancylistaceae</taxon>
        <taxon>Conidiobolus</taxon>
    </lineage>
</organism>
<dbReference type="AlphaFoldDB" id="A0A137NZF0"/>
<accession>A0A137NZF0</accession>
<dbReference type="OrthoDB" id="1099063at2759"/>
<dbReference type="STRING" id="796925.A0A137NZF0"/>
<dbReference type="PANTHER" id="PTHR31094:SF2">
    <property type="entry name" value="RIKEN CDNA 2310061I04 GENE"/>
    <property type="match status" value="1"/>
</dbReference>
<name>A0A137NZF0_CONC2</name>
<sequence>MGKVIRVLRDDFENFIDKGLSETDIYHTDIILTEPTHSNLTLRGKFYYLLFIKMARMSLKWYFKDLTVTATHFNVIEDLKTVSIRWKLEGTSRPANIFTSSDHLEPSIYEGVFTYKLSESGKVIVHKIDSIYPTPYFDRLLPKLAWWWWLRRSKPELSLSSSLPSRKE</sequence>
<dbReference type="Pfam" id="PF10184">
    <property type="entry name" value="DUF2358"/>
    <property type="match status" value="1"/>
</dbReference>
<evidence type="ECO:0000313" key="1">
    <source>
        <dbReference type="EMBL" id="KXN68185.1"/>
    </source>
</evidence>
<evidence type="ECO:0008006" key="3">
    <source>
        <dbReference type="Google" id="ProtNLM"/>
    </source>
</evidence>
<dbReference type="InterPro" id="IPR018790">
    <property type="entry name" value="DUF2358"/>
</dbReference>
<dbReference type="PANTHER" id="PTHR31094">
    <property type="entry name" value="RIKEN CDNA 2310061I04 GENE"/>
    <property type="match status" value="1"/>
</dbReference>
<reference evidence="1 2" key="1">
    <citation type="journal article" date="2015" name="Genome Biol. Evol.">
        <title>Phylogenomic analyses indicate that early fungi evolved digesting cell walls of algal ancestors of land plants.</title>
        <authorList>
            <person name="Chang Y."/>
            <person name="Wang S."/>
            <person name="Sekimoto S."/>
            <person name="Aerts A.L."/>
            <person name="Choi C."/>
            <person name="Clum A."/>
            <person name="LaButti K.M."/>
            <person name="Lindquist E.A."/>
            <person name="Yee Ngan C."/>
            <person name="Ohm R.A."/>
            <person name="Salamov A.A."/>
            <person name="Grigoriev I.V."/>
            <person name="Spatafora J.W."/>
            <person name="Berbee M.L."/>
        </authorList>
    </citation>
    <scope>NUCLEOTIDE SEQUENCE [LARGE SCALE GENOMIC DNA]</scope>
    <source>
        <strain evidence="1 2">NRRL 28638</strain>
    </source>
</reference>